<dbReference type="InParanoid" id="A0A0P0XIL1"/>
<proteinExistence type="predicted"/>
<reference evidence="1 2" key="2">
    <citation type="journal article" date="2013" name="Plant Cell Physiol.">
        <title>Rice Annotation Project Database (RAP-DB): an integrative and interactive database for rice genomics.</title>
        <authorList>
            <person name="Sakai H."/>
            <person name="Lee S.S."/>
            <person name="Tanaka T."/>
            <person name="Numa H."/>
            <person name="Kim J."/>
            <person name="Kawahara Y."/>
            <person name="Wakimoto H."/>
            <person name="Yang C.C."/>
            <person name="Iwamoto M."/>
            <person name="Abe T."/>
            <person name="Yamada Y."/>
            <person name="Muto A."/>
            <person name="Inokuchi H."/>
            <person name="Ikemura T."/>
            <person name="Matsumoto T."/>
            <person name="Sasaki T."/>
            <person name="Itoh T."/>
        </authorList>
    </citation>
    <scope>NUCLEOTIDE SEQUENCE [LARGE SCALE GENOMIC DNA]</scope>
    <source>
        <strain evidence="2">cv. Nipponbare</strain>
    </source>
</reference>
<dbReference type="EMBL" id="AP014964">
    <property type="protein sequence ID" value="BAT06561.1"/>
    <property type="molecule type" value="Genomic_DNA"/>
</dbReference>
<evidence type="ECO:0000313" key="1">
    <source>
        <dbReference type="EMBL" id="BAT06561.1"/>
    </source>
</evidence>
<dbReference type="AlphaFoldDB" id="A0A0P0XIL1"/>
<reference evidence="1 2" key="3">
    <citation type="journal article" date="2013" name="Rice">
        <title>Improvement of the Oryza sativa Nipponbare reference genome using next generation sequence and optical map data.</title>
        <authorList>
            <person name="Kawahara Y."/>
            <person name="de la Bastide M."/>
            <person name="Hamilton J.P."/>
            <person name="Kanamori H."/>
            <person name="McCombie W.R."/>
            <person name="Ouyang S."/>
            <person name="Schwartz D.C."/>
            <person name="Tanaka T."/>
            <person name="Wu J."/>
            <person name="Zhou S."/>
            <person name="Childs K.L."/>
            <person name="Davidson R.M."/>
            <person name="Lin H."/>
            <person name="Quesada-Ocampo L."/>
            <person name="Vaillancourt B."/>
            <person name="Sakai H."/>
            <person name="Lee S.S."/>
            <person name="Kim J."/>
            <person name="Numa H."/>
            <person name="Itoh T."/>
            <person name="Buell C.R."/>
            <person name="Matsumoto T."/>
        </authorList>
    </citation>
    <scope>NUCLEOTIDE SEQUENCE [LARGE SCALE GENOMIC DNA]</scope>
    <source>
        <strain evidence="2">cv. Nipponbare</strain>
    </source>
</reference>
<organism evidence="1 2">
    <name type="scientific">Oryza sativa subsp. japonica</name>
    <name type="common">Rice</name>
    <dbReference type="NCBI Taxonomy" id="39947"/>
    <lineage>
        <taxon>Eukaryota</taxon>
        <taxon>Viridiplantae</taxon>
        <taxon>Streptophyta</taxon>
        <taxon>Embryophyta</taxon>
        <taxon>Tracheophyta</taxon>
        <taxon>Spermatophyta</taxon>
        <taxon>Magnoliopsida</taxon>
        <taxon>Liliopsida</taxon>
        <taxon>Poales</taxon>
        <taxon>Poaceae</taxon>
        <taxon>BOP clade</taxon>
        <taxon>Oryzoideae</taxon>
        <taxon>Oryzeae</taxon>
        <taxon>Oryzinae</taxon>
        <taxon>Oryza</taxon>
        <taxon>Oryza sativa</taxon>
    </lineage>
</organism>
<reference evidence="2" key="1">
    <citation type="journal article" date="2005" name="Nature">
        <title>The map-based sequence of the rice genome.</title>
        <authorList>
            <consortium name="International rice genome sequencing project (IRGSP)"/>
            <person name="Matsumoto T."/>
            <person name="Wu J."/>
            <person name="Kanamori H."/>
            <person name="Katayose Y."/>
            <person name="Fujisawa M."/>
            <person name="Namiki N."/>
            <person name="Mizuno H."/>
            <person name="Yamamoto K."/>
            <person name="Antonio B.A."/>
            <person name="Baba T."/>
            <person name="Sakata K."/>
            <person name="Nagamura Y."/>
            <person name="Aoki H."/>
            <person name="Arikawa K."/>
            <person name="Arita K."/>
            <person name="Bito T."/>
            <person name="Chiden Y."/>
            <person name="Fujitsuka N."/>
            <person name="Fukunaka R."/>
            <person name="Hamada M."/>
            <person name="Harada C."/>
            <person name="Hayashi A."/>
            <person name="Hijishita S."/>
            <person name="Honda M."/>
            <person name="Hosokawa S."/>
            <person name="Ichikawa Y."/>
            <person name="Idonuma A."/>
            <person name="Iijima M."/>
            <person name="Ikeda M."/>
            <person name="Ikeno M."/>
            <person name="Ito K."/>
            <person name="Ito S."/>
            <person name="Ito T."/>
            <person name="Ito Y."/>
            <person name="Ito Y."/>
            <person name="Iwabuchi A."/>
            <person name="Kamiya K."/>
            <person name="Karasawa W."/>
            <person name="Kurita K."/>
            <person name="Katagiri S."/>
            <person name="Kikuta A."/>
            <person name="Kobayashi H."/>
            <person name="Kobayashi N."/>
            <person name="Machita K."/>
            <person name="Maehara T."/>
            <person name="Masukawa M."/>
            <person name="Mizubayashi T."/>
            <person name="Mukai Y."/>
            <person name="Nagasaki H."/>
            <person name="Nagata Y."/>
            <person name="Naito S."/>
            <person name="Nakashima M."/>
            <person name="Nakama Y."/>
            <person name="Nakamichi Y."/>
            <person name="Nakamura M."/>
            <person name="Meguro A."/>
            <person name="Negishi M."/>
            <person name="Ohta I."/>
            <person name="Ohta T."/>
            <person name="Okamoto M."/>
            <person name="Ono N."/>
            <person name="Saji S."/>
            <person name="Sakaguchi M."/>
            <person name="Sakai K."/>
            <person name="Shibata M."/>
            <person name="Shimokawa T."/>
            <person name="Song J."/>
            <person name="Takazaki Y."/>
            <person name="Terasawa K."/>
            <person name="Tsugane M."/>
            <person name="Tsuji K."/>
            <person name="Ueda S."/>
            <person name="Waki K."/>
            <person name="Yamagata H."/>
            <person name="Yamamoto M."/>
            <person name="Yamamoto S."/>
            <person name="Yamane H."/>
            <person name="Yoshiki S."/>
            <person name="Yoshihara R."/>
            <person name="Yukawa K."/>
            <person name="Zhong H."/>
            <person name="Yano M."/>
            <person name="Yuan Q."/>
            <person name="Ouyang S."/>
            <person name="Liu J."/>
            <person name="Jones K.M."/>
            <person name="Gansberger K."/>
            <person name="Moffat K."/>
            <person name="Hill J."/>
            <person name="Bera J."/>
            <person name="Fadrosh D."/>
            <person name="Jin S."/>
            <person name="Johri S."/>
            <person name="Kim M."/>
            <person name="Overton L."/>
            <person name="Reardon M."/>
            <person name="Tsitrin T."/>
            <person name="Vuong H."/>
            <person name="Weaver B."/>
            <person name="Ciecko A."/>
            <person name="Tallon L."/>
            <person name="Jackson J."/>
            <person name="Pai G."/>
            <person name="Aken S.V."/>
            <person name="Utterback T."/>
            <person name="Reidmuller S."/>
            <person name="Feldblyum T."/>
            <person name="Hsiao J."/>
            <person name="Zismann V."/>
            <person name="Iobst S."/>
            <person name="de Vazeille A.R."/>
            <person name="Buell C.R."/>
            <person name="Ying K."/>
            <person name="Li Y."/>
            <person name="Lu T."/>
            <person name="Huang Y."/>
            <person name="Zhao Q."/>
            <person name="Feng Q."/>
            <person name="Zhang L."/>
            <person name="Zhu J."/>
            <person name="Weng Q."/>
            <person name="Mu J."/>
            <person name="Lu Y."/>
            <person name="Fan D."/>
            <person name="Liu Y."/>
            <person name="Guan J."/>
            <person name="Zhang Y."/>
            <person name="Yu S."/>
            <person name="Liu X."/>
            <person name="Zhang Y."/>
            <person name="Hong G."/>
            <person name="Han B."/>
            <person name="Choisne N."/>
            <person name="Demange N."/>
            <person name="Orjeda G."/>
            <person name="Samain S."/>
            <person name="Cattolico L."/>
            <person name="Pelletier E."/>
            <person name="Couloux A."/>
            <person name="Segurens B."/>
            <person name="Wincker P."/>
            <person name="D'Hont A."/>
            <person name="Scarpelli C."/>
            <person name="Weissenbach J."/>
            <person name="Salanoubat M."/>
            <person name="Quetier F."/>
            <person name="Yu Y."/>
            <person name="Kim H.R."/>
            <person name="Rambo T."/>
            <person name="Currie J."/>
            <person name="Collura K."/>
            <person name="Luo M."/>
            <person name="Yang T."/>
            <person name="Ammiraju J.S.S."/>
            <person name="Engler F."/>
            <person name="Soderlund C."/>
            <person name="Wing R.A."/>
            <person name="Palmer L.E."/>
            <person name="de la Bastide M."/>
            <person name="Spiegel L."/>
            <person name="Nascimento L."/>
            <person name="Zutavern T."/>
            <person name="O'Shaughnessy A."/>
            <person name="Dike S."/>
            <person name="Dedhia N."/>
            <person name="Preston R."/>
            <person name="Balija V."/>
            <person name="McCombie W.R."/>
            <person name="Chow T."/>
            <person name="Chen H."/>
            <person name="Chung M."/>
            <person name="Chen C."/>
            <person name="Shaw J."/>
            <person name="Wu H."/>
            <person name="Hsiao K."/>
            <person name="Chao Y."/>
            <person name="Chu M."/>
            <person name="Cheng C."/>
            <person name="Hour A."/>
            <person name="Lee P."/>
            <person name="Lin S."/>
            <person name="Lin Y."/>
            <person name="Liou J."/>
            <person name="Liu S."/>
            <person name="Hsing Y."/>
            <person name="Raghuvanshi S."/>
            <person name="Mohanty A."/>
            <person name="Bharti A.K."/>
            <person name="Gaur A."/>
            <person name="Gupta V."/>
            <person name="Kumar D."/>
            <person name="Ravi V."/>
            <person name="Vij S."/>
            <person name="Kapur A."/>
            <person name="Khurana P."/>
            <person name="Khurana P."/>
            <person name="Khurana J.P."/>
            <person name="Tyagi A.K."/>
            <person name="Gaikwad K."/>
            <person name="Singh A."/>
            <person name="Dalal V."/>
            <person name="Srivastava S."/>
            <person name="Dixit A."/>
            <person name="Pal A.K."/>
            <person name="Ghazi I.A."/>
            <person name="Yadav M."/>
            <person name="Pandit A."/>
            <person name="Bhargava A."/>
            <person name="Sureshbabu K."/>
            <person name="Batra K."/>
            <person name="Sharma T.R."/>
            <person name="Mohapatra T."/>
            <person name="Singh N.K."/>
            <person name="Messing J."/>
            <person name="Nelson A.B."/>
            <person name="Fuks G."/>
            <person name="Kavchok S."/>
            <person name="Keizer G."/>
            <person name="Linton E."/>
            <person name="Llaca V."/>
            <person name="Song R."/>
            <person name="Tanyolac B."/>
            <person name="Young S."/>
            <person name="Ho-Il K."/>
            <person name="Hahn J.H."/>
            <person name="Sangsakoo G."/>
            <person name="Vanavichit A."/>
            <person name="de Mattos Luiz.A.T."/>
            <person name="Zimmer P.D."/>
            <person name="Malone G."/>
            <person name="Dellagostin O."/>
            <person name="de Oliveira A.C."/>
            <person name="Bevan M."/>
            <person name="Bancroft I."/>
            <person name="Minx P."/>
            <person name="Cordum H."/>
            <person name="Wilson R."/>
            <person name="Cheng Z."/>
            <person name="Jin W."/>
            <person name="Jiang J."/>
            <person name="Leong S.A."/>
            <person name="Iwama H."/>
            <person name="Gojobori T."/>
            <person name="Itoh T."/>
            <person name="Niimura Y."/>
            <person name="Fujii Y."/>
            <person name="Habara T."/>
            <person name="Sakai H."/>
            <person name="Sato Y."/>
            <person name="Wilson G."/>
            <person name="Kumar K."/>
            <person name="McCouch S."/>
            <person name="Juretic N."/>
            <person name="Hoen D."/>
            <person name="Wright S."/>
            <person name="Bruskiewich R."/>
            <person name="Bureau T."/>
            <person name="Miyao A."/>
            <person name="Hirochika H."/>
            <person name="Nishikawa T."/>
            <person name="Kadowaki K."/>
            <person name="Sugiura M."/>
            <person name="Burr B."/>
            <person name="Sasaki T."/>
        </authorList>
    </citation>
    <scope>NUCLEOTIDE SEQUENCE [LARGE SCALE GENOMIC DNA]</scope>
    <source>
        <strain evidence="2">cv. Nipponbare</strain>
    </source>
</reference>
<dbReference type="PaxDb" id="39947-A0A0P0XIL1"/>
<gene>
    <name evidence="1" type="ordered locus">Os08g0547951</name>
    <name evidence="1" type="ORF">OSNPB_080547951</name>
</gene>
<dbReference type="FunCoup" id="A0A0P0XIL1">
    <property type="interactions" value="7"/>
</dbReference>
<evidence type="ECO:0000313" key="2">
    <source>
        <dbReference type="Proteomes" id="UP000059680"/>
    </source>
</evidence>
<dbReference type="eggNOG" id="ENOG502SZAW">
    <property type="taxonomic scope" value="Eukaryota"/>
</dbReference>
<sequence>MATPAQILLPDPNGMYSCSLPVKSSLRPPPPSAGKNLSGMKCSGSFHTAGSLWIAHTLTNTRAPAGTRWPPTVASSPGQCGTISGSAGCSRSVSLTTRFR</sequence>
<name>A0A0P0XIL1_ORYSJ</name>
<keyword evidence="2" id="KW-1185">Reference proteome</keyword>
<dbReference type="Gramene" id="Os08t0547951-00">
    <property type="protein sequence ID" value="Os08t0547951-00"/>
    <property type="gene ID" value="Os08g0547951"/>
</dbReference>
<protein>
    <submittedName>
        <fullName evidence="1">Os08g0547951 protein</fullName>
    </submittedName>
</protein>
<accession>A0A0P0XIL1</accession>
<dbReference type="Proteomes" id="UP000059680">
    <property type="component" value="Chromosome 8"/>
</dbReference>